<evidence type="ECO:0000313" key="11">
    <source>
        <dbReference type="EMBL" id="CAG8758532.1"/>
    </source>
</evidence>
<dbReference type="InterPro" id="IPR036026">
    <property type="entry name" value="Seven-hairpin_glycosidases"/>
</dbReference>
<dbReference type="EMBL" id="CAJVPV010039498">
    <property type="protein sequence ID" value="CAG8758532.1"/>
    <property type="molecule type" value="Genomic_DNA"/>
</dbReference>
<dbReference type="Gene3D" id="1.50.10.10">
    <property type="match status" value="1"/>
</dbReference>
<evidence type="ECO:0000256" key="8">
    <source>
        <dbReference type="ARBA" id="ARBA00047669"/>
    </source>
</evidence>
<comment type="pathway">
    <text evidence="2">Protein modification; protein glycosylation.</text>
</comment>
<accession>A0A9N9NS06</accession>
<evidence type="ECO:0000256" key="10">
    <source>
        <dbReference type="RuleBase" id="RU361193"/>
    </source>
</evidence>
<evidence type="ECO:0000313" key="12">
    <source>
        <dbReference type="Proteomes" id="UP000789342"/>
    </source>
</evidence>
<keyword evidence="7" id="KW-1015">Disulfide bond</keyword>
<comment type="catalytic activity">
    <reaction evidence="8">
        <text>N(4)-(alpha-D-Man-(1-&gt;2)-alpha-D-Man-(1-&gt;2)-alpha-D-Man-(1-&gt;3)-[alpha-D-Man-(1-&gt;3)-[alpha-D-Man-(1-&gt;2)-alpha-D-Man-(1-&gt;6)]-alpha-D-Man-(1-&gt;6)]-beta-D-Man-(1-&gt;4)-beta-D-GlcNAc-(1-&gt;4)-beta-D-GlcNAc)-L-asparaginyl-[protein] (N-glucan mannose isomer 8A1,2,3B1,3) + 3 H2O = N(4)-(alpha-D-Man-(1-&gt;3)-[alpha-D-Man-(1-&gt;3)-[alpha-D-Man-(1-&gt;6)]-alpha-D-Man-(1-&gt;6)]-beta-D-Man-(1-&gt;4)-beta-D-GlcNAc-(1-&gt;4)-beta-D-GlcNAc)-L-asparaginyl-[protein] (N-glucan mannose isomer 5A1,2) + 3 beta-D-mannose</text>
        <dbReference type="Rhea" id="RHEA:56028"/>
        <dbReference type="Rhea" id="RHEA-COMP:14358"/>
        <dbReference type="Rhea" id="RHEA-COMP:14367"/>
        <dbReference type="ChEBI" id="CHEBI:15377"/>
        <dbReference type="ChEBI" id="CHEBI:28563"/>
        <dbReference type="ChEBI" id="CHEBI:59087"/>
        <dbReference type="ChEBI" id="CHEBI:60628"/>
        <dbReference type="EC" id="3.2.1.113"/>
    </reaction>
</comment>
<proteinExistence type="inferred from homology"/>
<evidence type="ECO:0000256" key="7">
    <source>
        <dbReference type="ARBA" id="ARBA00023157"/>
    </source>
</evidence>
<dbReference type="Proteomes" id="UP000789342">
    <property type="component" value="Unassembled WGS sequence"/>
</dbReference>
<evidence type="ECO:0000256" key="1">
    <source>
        <dbReference type="ARBA" id="ARBA00001913"/>
    </source>
</evidence>
<evidence type="ECO:0000256" key="6">
    <source>
        <dbReference type="ARBA" id="ARBA00022837"/>
    </source>
</evidence>
<evidence type="ECO:0000256" key="5">
    <source>
        <dbReference type="ARBA" id="ARBA00022801"/>
    </source>
</evidence>
<keyword evidence="10" id="KW-0326">Glycosidase</keyword>
<dbReference type="InterPro" id="IPR001382">
    <property type="entry name" value="Glyco_hydro_47"/>
</dbReference>
<feature type="non-terminal residue" evidence="11">
    <location>
        <position position="1"/>
    </location>
</feature>
<evidence type="ECO:0000256" key="3">
    <source>
        <dbReference type="ARBA" id="ARBA00007658"/>
    </source>
</evidence>
<dbReference type="OrthoDB" id="8118055at2759"/>
<dbReference type="PANTHER" id="PTHR11742">
    <property type="entry name" value="MANNOSYL-OLIGOSACCHARIDE ALPHA-1,2-MANNOSIDASE-RELATED"/>
    <property type="match status" value="1"/>
</dbReference>
<dbReference type="SUPFAM" id="SSF48225">
    <property type="entry name" value="Seven-hairpin glycosidases"/>
    <property type="match status" value="1"/>
</dbReference>
<evidence type="ECO:0000256" key="4">
    <source>
        <dbReference type="ARBA" id="ARBA00022723"/>
    </source>
</evidence>
<dbReference type="GO" id="GO:0016020">
    <property type="term" value="C:membrane"/>
    <property type="evidence" value="ECO:0007669"/>
    <property type="project" value="InterPro"/>
</dbReference>
<keyword evidence="5 10" id="KW-0378">Hydrolase</keyword>
<evidence type="ECO:0000256" key="9">
    <source>
        <dbReference type="ARBA" id="ARBA00048605"/>
    </source>
</evidence>
<keyword evidence="12" id="KW-1185">Reference proteome</keyword>
<dbReference type="InterPro" id="IPR050749">
    <property type="entry name" value="Glycosyl_Hydrolase_47"/>
</dbReference>
<keyword evidence="4" id="KW-0479">Metal-binding</keyword>
<comment type="similarity">
    <text evidence="3 10">Belongs to the glycosyl hydrolase 47 family.</text>
</comment>
<dbReference type="GO" id="GO:0004571">
    <property type="term" value="F:mannosyl-oligosaccharide 1,2-alpha-mannosidase activity"/>
    <property type="evidence" value="ECO:0007669"/>
    <property type="project" value="UniProtKB-EC"/>
</dbReference>
<dbReference type="Pfam" id="PF01532">
    <property type="entry name" value="Glyco_hydro_47"/>
    <property type="match status" value="1"/>
</dbReference>
<reference evidence="11" key="1">
    <citation type="submission" date="2021-06" db="EMBL/GenBank/DDBJ databases">
        <authorList>
            <person name="Kallberg Y."/>
            <person name="Tangrot J."/>
            <person name="Rosling A."/>
        </authorList>
    </citation>
    <scope>NUCLEOTIDE SEQUENCE</scope>
    <source>
        <strain evidence="11">CL551</strain>
    </source>
</reference>
<dbReference type="GO" id="GO:0036503">
    <property type="term" value="P:ERAD pathway"/>
    <property type="evidence" value="ECO:0007669"/>
    <property type="project" value="UniProtKB-ARBA"/>
</dbReference>
<comment type="catalytic activity">
    <reaction evidence="9">
        <text>N(4)-(alpha-D-Man-(1-&gt;2)-alpha-D-Man-(1-&gt;2)-alpha-D-Man-(1-&gt;3)-[alpha-D-Man-(1-&gt;2)-alpha-D-Man-(1-&gt;3)-[alpha-D-Man-(1-&gt;2)-alpha-D-Man-(1-&gt;6)]-alpha-D-Man-(1-&gt;6)]-beta-D-Man-(1-&gt;4)-beta-D-GlcNAc-(1-&gt;4)-beta-D-GlcNAc)-L-asparaginyl-[protein] (N-glucan mannose isomer 9A1,2,3B1,2,3) + 4 H2O = N(4)-(alpha-D-Man-(1-&gt;3)-[alpha-D-Man-(1-&gt;3)-[alpha-D-Man-(1-&gt;6)]-alpha-D-Man-(1-&gt;6)]-beta-D-Man-(1-&gt;4)-beta-D-GlcNAc-(1-&gt;4)-beta-D-GlcNAc)-L-asparaginyl-[protein] (N-glucan mannose isomer 5A1,2) + 4 beta-D-mannose</text>
        <dbReference type="Rhea" id="RHEA:56008"/>
        <dbReference type="Rhea" id="RHEA-COMP:14356"/>
        <dbReference type="Rhea" id="RHEA-COMP:14367"/>
        <dbReference type="ChEBI" id="CHEBI:15377"/>
        <dbReference type="ChEBI" id="CHEBI:28563"/>
        <dbReference type="ChEBI" id="CHEBI:59087"/>
        <dbReference type="ChEBI" id="CHEBI:139493"/>
        <dbReference type="EC" id="3.2.1.113"/>
    </reaction>
</comment>
<keyword evidence="6" id="KW-0106">Calcium</keyword>
<evidence type="ECO:0000256" key="2">
    <source>
        <dbReference type="ARBA" id="ARBA00004922"/>
    </source>
</evidence>
<comment type="caution">
    <text evidence="11">The sequence shown here is derived from an EMBL/GenBank/DDBJ whole genome shotgun (WGS) entry which is preliminary data.</text>
</comment>
<dbReference type="EC" id="3.2.1.-" evidence="10"/>
<organism evidence="11 12">
    <name type="scientific">Acaulospora morrowiae</name>
    <dbReference type="NCBI Taxonomy" id="94023"/>
    <lineage>
        <taxon>Eukaryota</taxon>
        <taxon>Fungi</taxon>
        <taxon>Fungi incertae sedis</taxon>
        <taxon>Mucoromycota</taxon>
        <taxon>Glomeromycotina</taxon>
        <taxon>Glomeromycetes</taxon>
        <taxon>Diversisporales</taxon>
        <taxon>Acaulosporaceae</taxon>
        <taxon>Acaulospora</taxon>
    </lineage>
</organism>
<dbReference type="PANTHER" id="PTHR11742:SF55">
    <property type="entry name" value="ENDOPLASMIC RETICULUM MANNOSYL-OLIGOSACCHARIDE 1,2-ALPHA-MANNOSIDASE"/>
    <property type="match status" value="1"/>
</dbReference>
<sequence>FAFNHNIFETLMFPNTLKSPNKKIPSYINKVRAESIKKAFLHSYNGYRKYAWGHDELRPVSNGTANNFNCWGVTIIDSLDTMIIMNLRKEYQEAR</sequence>
<dbReference type="AlphaFoldDB" id="A0A9N9NS06"/>
<dbReference type="GO" id="GO:0005783">
    <property type="term" value="C:endoplasmic reticulum"/>
    <property type="evidence" value="ECO:0007669"/>
    <property type="project" value="TreeGrafter"/>
</dbReference>
<dbReference type="GO" id="GO:0005975">
    <property type="term" value="P:carbohydrate metabolic process"/>
    <property type="evidence" value="ECO:0007669"/>
    <property type="project" value="InterPro"/>
</dbReference>
<name>A0A9N9NS06_9GLOM</name>
<protein>
    <recommendedName>
        <fullName evidence="10">alpha-1,2-Mannosidase</fullName>
        <ecNumber evidence="10">3.2.1.-</ecNumber>
    </recommendedName>
</protein>
<dbReference type="InterPro" id="IPR012341">
    <property type="entry name" value="6hp_glycosidase-like_sf"/>
</dbReference>
<dbReference type="GO" id="GO:0005509">
    <property type="term" value="F:calcium ion binding"/>
    <property type="evidence" value="ECO:0007669"/>
    <property type="project" value="InterPro"/>
</dbReference>
<feature type="non-terminal residue" evidence="11">
    <location>
        <position position="95"/>
    </location>
</feature>
<comment type="cofactor">
    <cofactor evidence="1">
        <name>Ca(2+)</name>
        <dbReference type="ChEBI" id="CHEBI:29108"/>
    </cofactor>
</comment>
<dbReference type="PRINTS" id="PR00747">
    <property type="entry name" value="GLYHDRLASE47"/>
</dbReference>
<gene>
    <name evidence="11" type="ORF">AMORRO_LOCUS15761</name>
</gene>